<proteinExistence type="inferred from homology"/>
<dbReference type="SUPFAM" id="SSF52743">
    <property type="entry name" value="Subtilisin-like"/>
    <property type="match status" value="1"/>
</dbReference>
<dbReference type="OrthoDB" id="206201at2759"/>
<evidence type="ECO:0000313" key="10">
    <source>
        <dbReference type="Proteomes" id="UP000799537"/>
    </source>
</evidence>
<dbReference type="InterPro" id="IPR023828">
    <property type="entry name" value="Peptidase_S8_Ser-AS"/>
</dbReference>
<evidence type="ECO:0000256" key="3">
    <source>
        <dbReference type="ARBA" id="ARBA00022801"/>
    </source>
</evidence>
<keyword evidence="3 5" id="KW-0378">Hydrolase</keyword>
<dbReference type="PANTHER" id="PTHR43806">
    <property type="entry name" value="PEPTIDASE S8"/>
    <property type="match status" value="1"/>
</dbReference>
<dbReference type="Gene3D" id="3.40.50.200">
    <property type="entry name" value="Peptidase S8/S53 domain"/>
    <property type="match status" value="1"/>
</dbReference>
<evidence type="ECO:0000256" key="7">
    <source>
        <dbReference type="SAM" id="SignalP"/>
    </source>
</evidence>
<dbReference type="PROSITE" id="PS51892">
    <property type="entry name" value="SUBTILASE"/>
    <property type="match status" value="1"/>
</dbReference>
<keyword evidence="4 5" id="KW-0720">Serine protease</keyword>
<dbReference type="FunFam" id="3.40.50.200:FF:000014">
    <property type="entry name" value="Proteinase K"/>
    <property type="match status" value="1"/>
</dbReference>
<dbReference type="AlphaFoldDB" id="A0A6A6C4H7"/>
<accession>A0A6A6C4H7</accession>
<dbReference type="InterPro" id="IPR023827">
    <property type="entry name" value="Peptidase_S8_Asp-AS"/>
</dbReference>
<dbReference type="InterPro" id="IPR000209">
    <property type="entry name" value="Peptidase_S8/S53_dom"/>
</dbReference>
<keyword evidence="7" id="KW-0732">Signal</keyword>
<evidence type="ECO:0000256" key="4">
    <source>
        <dbReference type="ARBA" id="ARBA00022825"/>
    </source>
</evidence>
<organism evidence="9 10">
    <name type="scientific">Zasmidium cellare ATCC 36951</name>
    <dbReference type="NCBI Taxonomy" id="1080233"/>
    <lineage>
        <taxon>Eukaryota</taxon>
        <taxon>Fungi</taxon>
        <taxon>Dikarya</taxon>
        <taxon>Ascomycota</taxon>
        <taxon>Pezizomycotina</taxon>
        <taxon>Dothideomycetes</taxon>
        <taxon>Dothideomycetidae</taxon>
        <taxon>Mycosphaerellales</taxon>
        <taxon>Mycosphaerellaceae</taxon>
        <taxon>Zasmidium</taxon>
    </lineage>
</organism>
<dbReference type="RefSeq" id="XP_033662814.1">
    <property type="nucleotide sequence ID" value="XM_033818299.1"/>
</dbReference>
<dbReference type="GO" id="GO:0005576">
    <property type="term" value="C:extracellular region"/>
    <property type="evidence" value="ECO:0007669"/>
    <property type="project" value="UniProtKB-ARBA"/>
</dbReference>
<keyword evidence="2 5" id="KW-0645">Protease</keyword>
<keyword evidence="10" id="KW-1185">Reference proteome</keyword>
<dbReference type="Pfam" id="PF00082">
    <property type="entry name" value="Peptidase_S8"/>
    <property type="match status" value="1"/>
</dbReference>
<reference evidence="9" key="1">
    <citation type="journal article" date="2020" name="Stud. Mycol.">
        <title>101 Dothideomycetes genomes: a test case for predicting lifestyles and emergence of pathogens.</title>
        <authorList>
            <person name="Haridas S."/>
            <person name="Albert R."/>
            <person name="Binder M."/>
            <person name="Bloem J."/>
            <person name="Labutti K."/>
            <person name="Salamov A."/>
            <person name="Andreopoulos B."/>
            <person name="Baker S."/>
            <person name="Barry K."/>
            <person name="Bills G."/>
            <person name="Bluhm B."/>
            <person name="Cannon C."/>
            <person name="Castanera R."/>
            <person name="Culley D."/>
            <person name="Daum C."/>
            <person name="Ezra D."/>
            <person name="Gonzalez J."/>
            <person name="Henrissat B."/>
            <person name="Kuo A."/>
            <person name="Liang C."/>
            <person name="Lipzen A."/>
            <person name="Lutzoni F."/>
            <person name="Magnuson J."/>
            <person name="Mondo S."/>
            <person name="Nolan M."/>
            <person name="Ohm R."/>
            <person name="Pangilinan J."/>
            <person name="Park H.-J."/>
            <person name="Ramirez L."/>
            <person name="Alfaro M."/>
            <person name="Sun H."/>
            <person name="Tritt A."/>
            <person name="Yoshinaga Y."/>
            <person name="Zwiers L.-H."/>
            <person name="Turgeon B."/>
            <person name="Goodwin S."/>
            <person name="Spatafora J."/>
            <person name="Crous P."/>
            <person name="Grigoriev I."/>
        </authorList>
    </citation>
    <scope>NUCLEOTIDE SEQUENCE</scope>
    <source>
        <strain evidence="9">ATCC 36951</strain>
    </source>
</reference>
<evidence type="ECO:0000259" key="8">
    <source>
        <dbReference type="Pfam" id="PF00082"/>
    </source>
</evidence>
<gene>
    <name evidence="9" type="ORF">M409DRAFT_69448</name>
</gene>
<evidence type="ECO:0000256" key="5">
    <source>
        <dbReference type="PROSITE-ProRule" id="PRU01240"/>
    </source>
</evidence>
<dbReference type="PROSITE" id="PS00138">
    <property type="entry name" value="SUBTILASE_SER"/>
    <property type="match status" value="1"/>
</dbReference>
<feature type="domain" description="Peptidase S8/S53" evidence="8">
    <location>
        <begin position="143"/>
        <end position="366"/>
    </location>
</feature>
<dbReference type="InterPro" id="IPR015500">
    <property type="entry name" value="Peptidase_S8_subtilisin-rel"/>
</dbReference>
<dbReference type="CDD" id="cd04077">
    <property type="entry name" value="Peptidases_S8_PCSK9_ProteinaseK_like"/>
    <property type="match status" value="1"/>
</dbReference>
<dbReference type="InterPro" id="IPR034193">
    <property type="entry name" value="PCSK9_ProteinaseK-like"/>
</dbReference>
<feature type="chain" id="PRO_5025472233" description="Peptidase S8/S53 domain-containing protein" evidence="7">
    <location>
        <begin position="17"/>
        <end position="397"/>
    </location>
</feature>
<dbReference type="InterPro" id="IPR036852">
    <property type="entry name" value="Peptidase_S8/S53_dom_sf"/>
</dbReference>
<name>A0A6A6C4H7_ZASCE</name>
<feature type="active site" description="Charge relay system" evidence="5">
    <location>
        <position position="341"/>
    </location>
</feature>
<dbReference type="GO" id="GO:0004252">
    <property type="term" value="F:serine-type endopeptidase activity"/>
    <property type="evidence" value="ECO:0007669"/>
    <property type="project" value="UniProtKB-UniRule"/>
</dbReference>
<dbReference type="EMBL" id="ML993616">
    <property type="protein sequence ID" value="KAF2161925.1"/>
    <property type="molecule type" value="Genomic_DNA"/>
</dbReference>
<dbReference type="GO" id="GO:0006508">
    <property type="term" value="P:proteolysis"/>
    <property type="evidence" value="ECO:0007669"/>
    <property type="project" value="UniProtKB-KW"/>
</dbReference>
<evidence type="ECO:0000313" key="9">
    <source>
        <dbReference type="EMBL" id="KAF2161925.1"/>
    </source>
</evidence>
<dbReference type="Proteomes" id="UP000799537">
    <property type="component" value="Unassembled WGS sequence"/>
</dbReference>
<feature type="active site" description="Charge relay system" evidence="5">
    <location>
        <position position="152"/>
    </location>
</feature>
<evidence type="ECO:0000256" key="2">
    <source>
        <dbReference type="ARBA" id="ARBA00022670"/>
    </source>
</evidence>
<feature type="active site" description="Charge relay system" evidence="5">
    <location>
        <position position="184"/>
    </location>
</feature>
<dbReference type="GeneID" id="54571571"/>
<dbReference type="PANTHER" id="PTHR43806:SF58">
    <property type="entry name" value="ALKALINE PROTEASE 1-RELATED"/>
    <property type="match status" value="1"/>
</dbReference>
<dbReference type="SUPFAM" id="SSF54897">
    <property type="entry name" value="Protease propeptides/inhibitors"/>
    <property type="match status" value="1"/>
</dbReference>
<evidence type="ECO:0000256" key="6">
    <source>
        <dbReference type="RuleBase" id="RU003355"/>
    </source>
</evidence>
<protein>
    <recommendedName>
        <fullName evidence="8">Peptidase S8/S53 domain-containing protein</fullName>
    </recommendedName>
</protein>
<comment type="similarity">
    <text evidence="1 5 6">Belongs to the peptidase S8 family.</text>
</comment>
<dbReference type="InterPro" id="IPR050131">
    <property type="entry name" value="Peptidase_S8_subtilisin-like"/>
</dbReference>
<sequence>MKSFFNFLLAVPAVLAAPQINRRQDENTVPGKWIAQINEDSPLASALSTIQTLAGIEAKHQYEIGSFKGFSFDGDDGVLDILETIGAIKSVEPDRKVYASAPVPAAEIDARALVQQSPTTWGLARISHRARGANNYIYDNTAGAGSYIYVVDTGVYTGHQDFGGRASAGANFVEGESATDGNGHGTHCAGTTGSTTYGVAKRANIIGVKVLGSDGSGYNSDVIAGINWAVSNAQQNNRISRSVISMSLGGAYDPQSNNAVAQATAAGMFVAVAAGNDGKDASNYSPASERSACTVGATDINDNRASFSNFGSIVDIFAPGVNIQSTWIGSSTATNTISGTSMATPHIAGLAAYLLALEGTRSPAALCSRIQSLSTKNTIVNPGSGSPNYLAYNGNGA</sequence>
<feature type="signal peptide" evidence="7">
    <location>
        <begin position="1"/>
        <end position="16"/>
    </location>
</feature>
<evidence type="ECO:0000256" key="1">
    <source>
        <dbReference type="ARBA" id="ARBA00011073"/>
    </source>
</evidence>
<dbReference type="PROSITE" id="PS00136">
    <property type="entry name" value="SUBTILASE_ASP"/>
    <property type="match status" value="1"/>
</dbReference>
<dbReference type="PRINTS" id="PR00723">
    <property type="entry name" value="SUBTILISIN"/>
</dbReference>